<gene>
    <name evidence="2" type="ORF">S12H4_43331</name>
</gene>
<protein>
    <recommendedName>
        <fullName evidence="1">Peptidase M24 domain-containing protein</fullName>
    </recommendedName>
</protein>
<comment type="caution">
    <text evidence="2">The sequence shown here is derived from an EMBL/GenBank/DDBJ whole genome shotgun (WGS) entry which is preliminary data.</text>
</comment>
<name>X1TP45_9ZZZZ</name>
<feature type="non-terminal residue" evidence="2">
    <location>
        <position position="1"/>
    </location>
</feature>
<accession>X1TP45</accession>
<dbReference type="AlphaFoldDB" id="X1TP45"/>
<organism evidence="2">
    <name type="scientific">marine sediment metagenome</name>
    <dbReference type="NCBI Taxonomy" id="412755"/>
    <lineage>
        <taxon>unclassified sequences</taxon>
        <taxon>metagenomes</taxon>
        <taxon>ecological metagenomes</taxon>
    </lineage>
</organism>
<feature type="domain" description="Peptidase M24" evidence="1">
    <location>
        <begin position="70"/>
        <end position="223"/>
    </location>
</feature>
<evidence type="ECO:0000313" key="2">
    <source>
        <dbReference type="EMBL" id="GAJ07088.1"/>
    </source>
</evidence>
<sequence>FVIKRDPKTIAINMSDGLAVADGISYTAYNKLTKLLGEKYSERIVSAEYLITDFRTRRIPREIEVYTVLCEIARHQLERALSNEVITPGETTLEDVGWWMEDQLADLGMRSTFNRSMPMIIHSDKSKKSEYRLSNYVIQKGNLMQYDFGINHMNYGTDFKRVAYVLNEGETAVPSGIQNGWNQALKARDVIKDNIKVGLTAGETLKKIGKALEESGFRYLHLTVDPMLGGEPSLEPSENQKDNGRTEVSIDCHCVGNT</sequence>
<dbReference type="InterPro" id="IPR036005">
    <property type="entry name" value="Creatinase/aminopeptidase-like"/>
</dbReference>
<dbReference type="Pfam" id="PF00557">
    <property type="entry name" value="Peptidase_M24"/>
    <property type="match status" value="1"/>
</dbReference>
<reference evidence="2" key="1">
    <citation type="journal article" date="2014" name="Front. Microbiol.">
        <title>High frequency of phylogenetically diverse reductive dehalogenase-homologous genes in deep subseafloor sedimentary metagenomes.</title>
        <authorList>
            <person name="Kawai M."/>
            <person name="Futagami T."/>
            <person name="Toyoda A."/>
            <person name="Takaki Y."/>
            <person name="Nishi S."/>
            <person name="Hori S."/>
            <person name="Arai W."/>
            <person name="Tsubouchi T."/>
            <person name="Morono Y."/>
            <person name="Uchiyama I."/>
            <person name="Ito T."/>
            <person name="Fujiyama A."/>
            <person name="Inagaki F."/>
            <person name="Takami H."/>
        </authorList>
    </citation>
    <scope>NUCLEOTIDE SEQUENCE</scope>
    <source>
        <strain evidence="2">Expedition CK06-06</strain>
    </source>
</reference>
<dbReference type="SUPFAM" id="SSF55920">
    <property type="entry name" value="Creatinase/aminopeptidase"/>
    <property type="match status" value="1"/>
</dbReference>
<dbReference type="EMBL" id="BARW01026587">
    <property type="protein sequence ID" value="GAJ07088.1"/>
    <property type="molecule type" value="Genomic_DNA"/>
</dbReference>
<proteinExistence type="predicted"/>
<dbReference type="InterPro" id="IPR000994">
    <property type="entry name" value="Pept_M24"/>
</dbReference>
<dbReference type="Gene3D" id="3.90.230.10">
    <property type="entry name" value="Creatinase/methionine aminopeptidase superfamily"/>
    <property type="match status" value="1"/>
</dbReference>
<evidence type="ECO:0000259" key="1">
    <source>
        <dbReference type="Pfam" id="PF00557"/>
    </source>
</evidence>
<feature type="non-terminal residue" evidence="2">
    <location>
        <position position="258"/>
    </location>
</feature>